<keyword evidence="3" id="KW-1185">Reference proteome</keyword>
<gene>
    <name evidence="2" type="ORF">MSPICULIGERA_LOCUS7724</name>
</gene>
<keyword evidence="1" id="KW-0732">Signal</keyword>
<dbReference type="EMBL" id="CATQJA010001987">
    <property type="protein sequence ID" value="CAJ0569236.1"/>
    <property type="molecule type" value="Genomic_DNA"/>
</dbReference>
<feature type="non-terminal residue" evidence="2">
    <location>
        <position position="90"/>
    </location>
</feature>
<protein>
    <submittedName>
        <fullName evidence="2">Uncharacterized protein</fullName>
    </submittedName>
</protein>
<comment type="caution">
    <text evidence="2">The sequence shown here is derived from an EMBL/GenBank/DDBJ whole genome shotgun (WGS) entry which is preliminary data.</text>
</comment>
<evidence type="ECO:0000313" key="3">
    <source>
        <dbReference type="Proteomes" id="UP001177023"/>
    </source>
</evidence>
<dbReference type="AlphaFoldDB" id="A0AA36CJ61"/>
<accession>A0AA36CJ61</accession>
<feature type="chain" id="PRO_5041453637" evidence="1">
    <location>
        <begin position="23"/>
        <end position="90"/>
    </location>
</feature>
<dbReference type="Proteomes" id="UP001177023">
    <property type="component" value="Unassembled WGS sequence"/>
</dbReference>
<feature type="signal peptide" evidence="1">
    <location>
        <begin position="1"/>
        <end position="22"/>
    </location>
</feature>
<name>A0AA36CJ61_9BILA</name>
<dbReference type="PROSITE" id="PS51257">
    <property type="entry name" value="PROKAR_LIPOPROTEIN"/>
    <property type="match status" value="1"/>
</dbReference>
<evidence type="ECO:0000256" key="1">
    <source>
        <dbReference type="SAM" id="SignalP"/>
    </source>
</evidence>
<organism evidence="2 3">
    <name type="scientific">Mesorhabditis spiculigera</name>
    <dbReference type="NCBI Taxonomy" id="96644"/>
    <lineage>
        <taxon>Eukaryota</taxon>
        <taxon>Metazoa</taxon>
        <taxon>Ecdysozoa</taxon>
        <taxon>Nematoda</taxon>
        <taxon>Chromadorea</taxon>
        <taxon>Rhabditida</taxon>
        <taxon>Rhabditina</taxon>
        <taxon>Rhabditomorpha</taxon>
        <taxon>Rhabditoidea</taxon>
        <taxon>Rhabditidae</taxon>
        <taxon>Mesorhabditinae</taxon>
        <taxon>Mesorhabditis</taxon>
    </lineage>
</organism>
<proteinExistence type="predicted"/>
<sequence length="90" mass="10152">MLQIRILLVALIVALLGCSVVAQSFDEAEEFIREMRAPSPKFIRFGRAGQKFIRFGRSGANTWDHSTHEELDNLDGGVEKRAGQKFIRFG</sequence>
<reference evidence="2" key="1">
    <citation type="submission" date="2023-06" db="EMBL/GenBank/DDBJ databases">
        <authorList>
            <person name="Delattre M."/>
        </authorList>
    </citation>
    <scope>NUCLEOTIDE SEQUENCE</scope>
    <source>
        <strain evidence="2">AF72</strain>
    </source>
</reference>
<evidence type="ECO:0000313" key="2">
    <source>
        <dbReference type="EMBL" id="CAJ0569236.1"/>
    </source>
</evidence>